<dbReference type="InterPro" id="IPR053284">
    <property type="entry name" value="RGS1-HXK1_interactor"/>
</dbReference>
<accession>A0A8J5L571</accession>
<evidence type="ECO:0000313" key="3">
    <source>
        <dbReference type="EMBL" id="KAG6512650.1"/>
    </source>
</evidence>
<evidence type="ECO:0000313" key="4">
    <source>
        <dbReference type="Proteomes" id="UP000734854"/>
    </source>
</evidence>
<sequence length="216" mass="24569">MEKVRANASSSDPIMPAEESSQKGSPRSWERFQDLMQAVRPQWQVYEDTLVHKVKDQVLVAYEHPVETCAVAVGVGLLLLRGPRRILYRNTLGRFKTEESGYHVPTLQLQFANCGGDAFCYAINLEKRLTEAELHLRDINESISKLKKQSKNILTKISFGEEDLQRGSTKIRAAGHEIQRLSKYIYKLASMTSGLKSQRHELNQRVTQISELGIRV</sequence>
<comment type="caution">
    <text evidence="3">The sequence shown here is derived from an EMBL/GenBank/DDBJ whole genome shotgun (WGS) entry which is preliminary data.</text>
</comment>
<organism evidence="3 4">
    <name type="scientific">Zingiber officinale</name>
    <name type="common">Ginger</name>
    <name type="synonym">Amomum zingiber</name>
    <dbReference type="NCBI Taxonomy" id="94328"/>
    <lineage>
        <taxon>Eukaryota</taxon>
        <taxon>Viridiplantae</taxon>
        <taxon>Streptophyta</taxon>
        <taxon>Embryophyta</taxon>
        <taxon>Tracheophyta</taxon>
        <taxon>Spermatophyta</taxon>
        <taxon>Magnoliopsida</taxon>
        <taxon>Liliopsida</taxon>
        <taxon>Zingiberales</taxon>
        <taxon>Zingiberaceae</taxon>
        <taxon>Zingiber</taxon>
    </lineage>
</organism>
<feature type="region of interest" description="Disordered" evidence="2">
    <location>
        <begin position="1"/>
        <end position="26"/>
    </location>
</feature>
<feature type="coiled-coil region" evidence="1">
    <location>
        <begin position="122"/>
        <end position="149"/>
    </location>
</feature>
<dbReference type="PANTHER" id="PTHR34554">
    <property type="entry name" value="RGS1-HXK1-INTERACTING PROTEIN 1"/>
    <property type="match status" value="1"/>
</dbReference>
<dbReference type="AlphaFoldDB" id="A0A8J5L571"/>
<reference evidence="3 4" key="1">
    <citation type="submission" date="2020-08" db="EMBL/GenBank/DDBJ databases">
        <title>Plant Genome Project.</title>
        <authorList>
            <person name="Zhang R.-G."/>
        </authorList>
    </citation>
    <scope>NUCLEOTIDE SEQUENCE [LARGE SCALE GENOMIC DNA]</scope>
    <source>
        <tissue evidence="3">Rhizome</tissue>
    </source>
</reference>
<evidence type="ECO:0000256" key="1">
    <source>
        <dbReference type="SAM" id="Coils"/>
    </source>
</evidence>
<keyword evidence="4" id="KW-1185">Reference proteome</keyword>
<name>A0A8J5L571_ZINOF</name>
<gene>
    <name evidence="3" type="ORF">ZIOFF_030775</name>
</gene>
<evidence type="ECO:0000256" key="2">
    <source>
        <dbReference type="SAM" id="MobiDB-lite"/>
    </source>
</evidence>
<dbReference type="PANTHER" id="PTHR34554:SF2">
    <property type="entry name" value="RGS1-HXK1-INTERACTING PROTEIN 1"/>
    <property type="match status" value="1"/>
</dbReference>
<keyword evidence="1" id="KW-0175">Coiled coil</keyword>
<protein>
    <submittedName>
        <fullName evidence="3">Uncharacterized protein</fullName>
    </submittedName>
</protein>
<proteinExistence type="predicted"/>
<dbReference type="Proteomes" id="UP000734854">
    <property type="component" value="Unassembled WGS sequence"/>
</dbReference>
<dbReference type="EMBL" id="JACMSC010000008">
    <property type="protein sequence ID" value="KAG6512650.1"/>
    <property type="molecule type" value="Genomic_DNA"/>
</dbReference>